<keyword evidence="1 3" id="KW-0853">WD repeat</keyword>
<feature type="repeat" description="WD" evidence="3">
    <location>
        <begin position="85"/>
        <end position="124"/>
    </location>
</feature>
<dbReference type="SMART" id="SM00320">
    <property type="entry name" value="WD40"/>
    <property type="match status" value="4"/>
</dbReference>
<evidence type="ECO:0000256" key="3">
    <source>
        <dbReference type="PROSITE-ProRule" id="PRU00221"/>
    </source>
</evidence>
<dbReference type="InParanoid" id="A0A2R5GSV2"/>
<proteinExistence type="predicted"/>
<dbReference type="PROSITE" id="PS50082">
    <property type="entry name" value="WD_REPEATS_2"/>
    <property type="match status" value="3"/>
</dbReference>
<evidence type="ECO:0000313" key="4">
    <source>
        <dbReference type="EMBL" id="GBG33957.1"/>
    </source>
</evidence>
<evidence type="ECO:0000256" key="2">
    <source>
        <dbReference type="ARBA" id="ARBA00022737"/>
    </source>
</evidence>
<dbReference type="PRINTS" id="PR00320">
    <property type="entry name" value="GPROTEINBRPT"/>
</dbReference>
<accession>A0A2R5GSV2</accession>
<reference evidence="4 5" key="1">
    <citation type="submission" date="2017-12" db="EMBL/GenBank/DDBJ databases">
        <title>Sequencing, de novo assembly and annotation of complete genome of a new Thraustochytrid species, strain FCC1311.</title>
        <authorList>
            <person name="Sedici K."/>
            <person name="Godart F."/>
            <person name="Aiese Cigliano R."/>
            <person name="Sanseverino W."/>
            <person name="Barakat M."/>
            <person name="Ortet P."/>
            <person name="Marechal E."/>
            <person name="Cagnac O."/>
            <person name="Amato A."/>
        </authorList>
    </citation>
    <scope>NUCLEOTIDE SEQUENCE [LARGE SCALE GENOMIC DNA]</scope>
</reference>
<feature type="repeat" description="WD" evidence="3">
    <location>
        <begin position="201"/>
        <end position="240"/>
    </location>
</feature>
<protein>
    <submittedName>
        <fullName evidence="4">WD repeat-containing protein wdr-5.1</fullName>
    </submittedName>
</protein>
<dbReference type="AlphaFoldDB" id="A0A2R5GSV2"/>
<keyword evidence="5" id="KW-1185">Reference proteome</keyword>
<dbReference type="InterPro" id="IPR015943">
    <property type="entry name" value="WD40/YVTN_repeat-like_dom_sf"/>
</dbReference>
<organism evidence="4 5">
    <name type="scientific">Hondaea fermentalgiana</name>
    <dbReference type="NCBI Taxonomy" id="2315210"/>
    <lineage>
        <taxon>Eukaryota</taxon>
        <taxon>Sar</taxon>
        <taxon>Stramenopiles</taxon>
        <taxon>Bigyra</taxon>
        <taxon>Labyrinthulomycetes</taxon>
        <taxon>Thraustochytrida</taxon>
        <taxon>Thraustochytriidae</taxon>
        <taxon>Hondaea</taxon>
    </lineage>
</organism>
<dbReference type="Pfam" id="PF00400">
    <property type="entry name" value="WD40"/>
    <property type="match status" value="4"/>
</dbReference>
<dbReference type="Proteomes" id="UP000241890">
    <property type="component" value="Unassembled WGS sequence"/>
</dbReference>
<dbReference type="PROSITE" id="PS50294">
    <property type="entry name" value="WD_REPEATS_REGION"/>
    <property type="match status" value="3"/>
</dbReference>
<name>A0A2R5GSV2_9STRA</name>
<keyword evidence="2" id="KW-0677">Repeat</keyword>
<dbReference type="InterPro" id="IPR019775">
    <property type="entry name" value="WD40_repeat_CS"/>
</dbReference>
<feature type="repeat" description="WD" evidence="3">
    <location>
        <begin position="241"/>
        <end position="280"/>
    </location>
</feature>
<sequence length="355" mass="38151">MAHQHKMGPVYGVDQSAELDLASCSFPDNTFRAWSKSGALVFAMKTPNEAWASAIAVHGTMAALGTYTGGLYVVDLVGNEIVHTLVGHEDDVLSIIHTDALVISGASDGTIRFWDTADGKSLRTISIGTWALSLAMQDNVLAVAQREASIAVFDIHNGEKVHSIDTEANAVAIDGQHLVTASEDNNVKLYSLPHYQLIHVFEGHTNWVTCVDIKNDCIVSGGYDDTVRVWDCRSKEQVHVLEGHAQTVLSISLLGSQIVSGGSDGTVRVWDARAGTLSRLLNGSETFASLHEVSEPLPKATPLAAPEETENHTEAVPQGGLESEVRSSLLEVPVAQDVPRDEQTRCSNLFCCALL</sequence>
<dbReference type="PANTHER" id="PTHR19848:SF8">
    <property type="entry name" value="F-BOX AND WD REPEAT DOMAIN CONTAINING 7"/>
    <property type="match status" value="1"/>
</dbReference>
<evidence type="ECO:0000256" key="1">
    <source>
        <dbReference type="ARBA" id="ARBA00022574"/>
    </source>
</evidence>
<gene>
    <name evidence="4" type="ORF">FCC1311_101802</name>
</gene>
<dbReference type="SUPFAM" id="SSF50998">
    <property type="entry name" value="Quinoprotein alcohol dehydrogenase-like"/>
    <property type="match status" value="1"/>
</dbReference>
<dbReference type="InterPro" id="IPR020472">
    <property type="entry name" value="WD40_PAC1"/>
</dbReference>
<dbReference type="EMBL" id="BEYU01000175">
    <property type="protein sequence ID" value="GBG33957.1"/>
    <property type="molecule type" value="Genomic_DNA"/>
</dbReference>
<dbReference type="CDD" id="cd00200">
    <property type="entry name" value="WD40"/>
    <property type="match status" value="1"/>
</dbReference>
<comment type="caution">
    <text evidence="4">The sequence shown here is derived from an EMBL/GenBank/DDBJ whole genome shotgun (WGS) entry which is preliminary data.</text>
</comment>
<dbReference type="PROSITE" id="PS00678">
    <property type="entry name" value="WD_REPEATS_1"/>
    <property type="match status" value="1"/>
</dbReference>
<dbReference type="OrthoDB" id="6262491at2759"/>
<dbReference type="Gene3D" id="2.130.10.10">
    <property type="entry name" value="YVTN repeat-like/Quinoprotein amine dehydrogenase"/>
    <property type="match status" value="2"/>
</dbReference>
<dbReference type="PANTHER" id="PTHR19848">
    <property type="entry name" value="WD40 REPEAT PROTEIN"/>
    <property type="match status" value="1"/>
</dbReference>
<dbReference type="InterPro" id="IPR011047">
    <property type="entry name" value="Quinoprotein_ADH-like_sf"/>
</dbReference>
<dbReference type="InterPro" id="IPR001680">
    <property type="entry name" value="WD40_rpt"/>
</dbReference>
<evidence type="ECO:0000313" key="5">
    <source>
        <dbReference type="Proteomes" id="UP000241890"/>
    </source>
</evidence>